<dbReference type="RefSeq" id="WP_281258384.1">
    <property type="nucleotide sequence ID" value="NZ_FZNP01000013.1"/>
</dbReference>
<dbReference type="InterPro" id="IPR043917">
    <property type="entry name" value="DUF5753"/>
</dbReference>
<proteinExistence type="predicted"/>
<organism evidence="2 3">
    <name type="scientific">Actinomadura mexicana</name>
    <dbReference type="NCBI Taxonomy" id="134959"/>
    <lineage>
        <taxon>Bacteria</taxon>
        <taxon>Bacillati</taxon>
        <taxon>Actinomycetota</taxon>
        <taxon>Actinomycetes</taxon>
        <taxon>Streptosporangiales</taxon>
        <taxon>Thermomonosporaceae</taxon>
        <taxon>Actinomadura</taxon>
    </lineage>
</organism>
<sequence>MTSANDLDPDNDHWHWLASDLRIWRTERNMTQEALGRLLGVTKSHVSNWESGRENLPMKHAETLDLVWRTRGHFTRLRRLAVRTHDPGWWSQYTPLEAKATCVSYWALAIIPGLLQIEDYARTLLEDGQIIEDVEAAVAARMARQAVLQRERPPELRILLNEAALEQPVGGPEVMRQQLTHLITLSHRRNVILRTVPRDVGAHIGLDGSFTLLSGGNWSAAYMEANTGGRLTHDPTMLDDFVRRFDLIGSEALSASASRSHVARIMEAMK</sequence>
<dbReference type="SUPFAM" id="SSF47413">
    <property type="entry name" value="lambda repressor-like DNA-binding domains"/>
    <property type="match status" value="1"/>
</dbReference>
<dbReference type="Pfam" id="PF19054">
    <property type="entry name" value="DUF5753"/>
    <property type="match status" value="1"/>
</dbReference>
<dbReference type="CDD" id="cd00093">
    <property type="entry name" value="HTH_XRE"/>
    <property type="match status" value="1"/>
</dbReference>
<name>A0A239CTI9_9ACTN</name>
<dbReference type="InterPro" id="IPR001387">
    <property type="entry name" value="Cro/C1-type_HTH"/>
</dbReference>
<dbReference type="GO" id="GO:0003677">
    <property type="term" value="F:DNA binding"/>
    <property type="evidence" value="ECO:0007669"/>
    <property type="project" value="InterPro"/>
</dbReference>
<dbReference type="Proteomes" id="UP000198420">
    <property type="component" value="Unassembled WGS sequence"/>
</dbReference>
<reference evidence="3" key="1">
    <citation type="submission" date="2017-06" db="EMBL/GenBank/DDBJ databases">
        <authorList>
            <person name="Varghese N."/>
            <person name="Submissions S."/>
        </authorList>
    </citation>
    <scope>NUCLEOTIDE SEQUENCE [LARGE SCALE GENOMIC DNA]</scope>
    <source>
        <strain evidence="3">DSM 44485</strain>
    </source>
</reference>
<keyword evidence="3" id="KW-1185">Reference proteome</keyword>
<dbReference type="PROSITE" id="PS50943">
    <property type="entry name" value="HTH_CROC1"/>
    <property type="match status" value="1"/>
</dbReference>
<evidence type="ECO:0000259" key="1">
    <source>
        <dbReference type="PROSITE" id="PS50943"/>
    </source>
</evidence>
<dbReference type="Gene3D" id="1.10.260.40">
    <property type="entry name" value="lambda repressor-like DNA-binding domains"/>
    <property type="match status" value="1"/>
</dbReference>
<dbReference type="AlphaFoldDB" id="A0A239CTI9"/>
<protein>
    <submittedName>
        <fullName evidence="2">Helix-turn-helix</fullName>
    </submittedName>
</protein>
<accession>A0A239CTI9</accession>
<dbReference type="InterPro" id="IPR010982">
    <property type="entry name" value="Lambda_DNA-bd_dom_sf"/>
</dbReference>
<feature type="domain" description="HTH cro/C1-type" evidence="1">
    <location>
        <begin position="21"/>
        <end position="64"/>
    </location>
</feature>
<gene>
    <name evidence="2" type="ORF">SAMN06265355_113103</name>
</gene>
<dbReference type="SMART" id="SM00530">
    <property type="entry name" value="HTH_XRE"/>
    <property type="match status" value="1"/>
</dbReference>
<dbReference type="EMBL" id="FZNP01000013">
    <property type="protein sequence ID" value="SNS23397.1"/>
    <property type="molecule type" value="Genomic_DNA"/>
</dbReference>
<evidence type="ECO:0000313" key="3">
    <source>
        <dbReference type="Proteomes" id="UP000198420"/>
    </source>
</evidence>
<evidence type="ECO:0000313" key="2">
    <source>
        <dbReference type="EMBL" id="SNS23397.1"/>
    </source>
</evidence>
<dbReference type="Pfam" id="PF01381">
    <property type="entry name" value="HTH_3"/>
    <property type="match status" value="1"/>
</dbReference>